<name>A0A919AKW2_9ACTN</name>
<sequence length="163" mass="17129">MPGREITMGTWDTGPFDNDTAADFAGDLDDAEPGEREALIRGVLTRTVDATDHLWEAEEAVAAAALIAAQCPGGEPVDDIPYGPRTPVPALPADLRALADEALARIAGDENGPAADWVDAEDGKQWRVFELDGGTAATGGLNCHAVCGGWCWVPRMQGARETS</sequence>
<comment type="caution">
    <text evidence="1">The sequence shown here is derived from an EMBL/GenBank/DDBJ whole genome shotgun (WGS) entry which is preliminary data.</text>
</comment>
<evidence type="ECO:0000313" key="2">
    <source>
        <dbReference type="Proteomes" id="UP000641386"/>
    </source>
</evidence>
<reference evidence="1" key="2">
    <citation type="submission" date="2020-09" db="EMBL/GenBank/DDBJ databases">
        <authorList>
            <person name="Sun Q."/>
            <person name="Ohkuma M."/>
        </authorList>
    </citation>
    <scope>NUCLEOTIDE SEQUENCE</scope>
    <source>
        <strain evidence="1">JCM 3302</strain>
    </source>
</reference>
<dbReference type="InterPro" id="IPR025355">
    <property type="entry name" value="DUF4259"/>
</dbReference>
<organism evidence="1 2">
    <name type="scientific">Streptomyces spiralis</name>
    <dbReference type="NCBI Taxonomy" id="66376"/>
    <lineage>
        <taxon>Bacteria</taxon>
        <taxon>Bacillati</taxon>
        <taxon>Actinomycetota</taxon>
        <taxon>Actinomycetes</taxon>
        <taxon>Kitasatosporales</taxon>
        <taxon>Streptomycetaceae</taxon>
        <taxon>Streptomyces</taxon>
    </lineage>
</organism>
<dbReference type="Proteomes" id="UP000641386">
    <property type="component" value="Unassembled WGS sequence"/>
</dbReference>
<keyword evidence="2" id="KW-1185">Reference proteome</keyword>
<reference evidence="1" key="1">
    <citation type="journal article" date="2014" name="Int. J. Syst. Evol. Microbiol.">
        <title>Complete genome sequence of Corynebacterium casei LMG S-19264T (=DSM 44701T), isolated from a smear-ripened cheese.</title>
        <authorList>
            <consortium name="US DOE Joint Genome Institute (JGI-PGF)"/>
            <person name="Walter F."/>
            <person name="Albersmeier A."/>
            <person name="Kalinowski J."/>
            <person name="Ruckert C."/>
        </authorList>
    </citation>
    <scope>NUCLEOTIDE SEQUENCE</scope>
    <source>
        <strain evidence="1">JCM 3302</strain>
    </source>
</reference>
<proteinExistence type="predicted"/>
<gene>
    <name evidence="1" type="ORF">GCM10014715_80230</name>
</gene>
<evidence type="ECO:0000313" key="1">
    <source>
        <dbReference type="EMBL" id="GHF12478.1"/>
    </source>
</evidence>
<dbReference type="Pfam" id="PF14078">
    <property type="entry name" value="DUF4259"/>
    <property type="match status" value="1"/>
</dbReference>
<dbReference type="EMBL" id="BNBC01000062">
    <property type="protein sequence ID" value="GHF12478.1"/>
    <property type="molecule type" value="Genomic_DNA"/>
</dbReference>
<accession>A0A919AKW2</accession>
<protein>
    <recommendedName>
        <fullName evidence="3">DUF4259 domain-containing protein</fullName>
    </recommendedName>
</protein>
<dbReference type="AlphaFoldDB" id="A0A919AKW2"/>
<evidence type="ECO:0008006" key="3">
    <source>
        <dbReference type="Google" id="ProtNLM"/>
    </source>
</evidence>